<feature type="transmembrane region" description="Helical" evidence="1">
    <location>
        <begin position="70"/>
        <end position="92"/>
    </location>
</feature>
<evidence type="ECO:0000313" key="3">
    <source>
        <dbReference type="Proteomes" id="UP001501237"/>
    </source>
</evidence>
<reference evidence="3" key="1">
    <citation type="journal article" date="2019" name="Int. J. Syst. Evol. Microbiol.">
        <title>The Global Catalogue of Microorganisms (GCM) 10K type strain sequencing project: providing services to taxonomists for standard genome sequencing and annotation.</title>
        <authorList>
            <consortium name="The Broad Institute Genomics Platform"/>
            <consortium name="The Broad Institute Genome Sequencing Center for Infectious Disease"/>
            <person name="Wu L."/>
            <person name="Ma J."/>
        </authorList>
    </citation>
    <scope>NUCLEOTIDE SEQUENCE [LARGE SCALE GENOMIC DNA]</scope>
    <source>
        <strain evidence="3">JCM 9377</strain>
    </source>
</reference>
<evidence type="ECO:0000313" key="2">
    <source>
        <dbReference type="EMBL" id="GAA3241991.1"/>
    </source>
</evidence>
<proteinExistence type="predicted"/>
<keyword evidence="1" id="KW-0812">Transmembrane</keyword>
<comment type="caution">
    <text evidence="2">The sequence shown here is derived from an EMBL/GenBank/DDBJ whole genome shotgun (WGS) entry which is preliminary data.</text>
</comment>
<protein>
    <recommendedName>
        <fullName evidence="4">DUF4190 domain-containing protein</fullName>
    </recommendedName>
</protein>
<feature type="transmembrane region" description="Helical" evidence="1">
    <location>
        <begin position="25"/>
        <end position="49"/>
    </location>
</feature>
<evidence type="ECO:0000256" key="1">
    <source>
        <dbReference type="SAM" id="Phobius"/>
    </source>
</evidence>
<dbReference type="EMBL" id="BAAAUV010000048">
    <property type="protein sequence ID" value="GAA3241991.1"/>
    <property type="molecule type" value="Genomic_DNA"/>
</dbReference>
<dbReference type="Proteomes" id="UP001501237">
    <property type="component" value="Unassembled WGS sequence"/>
</dbReference>
<keyword evidence="1" id="KW-1133">Transmembrane helix</keyword>
<gene>
    <name evidence="2" type="ORF">GCM10010468_79440</name>
</gene>
<dbReference type="RefSeq" id="WP_344839559.1">
    <property type="nucleotide sequence ID" value="NZ_BAAAUV010000048.1"/>
</dbReference>
<sequence>MDAVAAEGKLPLGLDANGDMTRKSVIAAFILGTLAVFTLFPIGILAIVLSNMGMERVKTDLPRARKLVAWSWGIFAVTDVVVVIGLITLLALS</sequence>
<name>A0ABP6QNP5_9ACTN</name>
<organism evidence="2 3">
    <name type="scientific">Actinocorallia longicatena</name>
    <dbReference type="NCBI Taxonomy" id="111803"/>
    <lineage>
        <taxon>Bacteria</taxon>
        <taxon>Bacillati</taxon>
        <taxon>Actinomycetota</taxon>
        <taxon>Actinomycetes</taxon>
        <taxon>Streptosporangiales</taxon>
        <taxon>Thermomonosporaceae</taxon>
        <taxon>Actinocorallia</taxon>
    </lineage>
</organism>
<keyword evidence="1" id="KW-0472">Membrane</keyword>
<evidence type="ECO:0008006" key="4">
    <source>
        <dbReference type="Google" id="ProtNLM"/>
    </source>
</evidence>
<accession>A0ABP6QNP5</accession>
<keyword evidence="3" id="KW-1185">Reference proteome</keyword>